<proteinExistence type="predicted"/>
<dbReference type="AlphaFoldDB" id="A0AA88GSV2"/>
<reference evidence="1 2" key="1">
    <citation type="journal article" date="2018" name="BMC Genomics">
        <title>The genome of Naegleria lovaniensis, the basis for a comparative approach to unravel pathogenicity factors of the human pathogenic amoeba N. fowleri.</title>
        <authorList>
            <person name="Liechti N."/>
            <person name="Schurch N."/>
            <person name="Bruggmann R."/>
            <person name="Wittwer M."/>
        </authorList>
    </citation>
    <scope>NUCLEOTIDE SEQUENCE [LARGE SCALE GENOMIC DNA]</scope>
    <source>
        <strain evidence="1 2">ATCC 30569</strain>
    </source>
</reference>
<name>A0AA88GSV2_NAELO</name>
<gene>
    <name evidence="1" type="ORF">C9374_003453</name>
</gene>
<comment type="caution">
    <text evidence="1">The sequence shown here is derived from an EMBL/GenBank/DDBJ whole genome shotgun (WGS) entry which is preliminary data.</text>
</comment>
<dbReference type="RefSeq" id="XP_044549631.1">
    <property type="nucleotide sequence ID" value="XM_044692983.1"/>
</dbReference>
<keyword evidence="2" id="KW-1185">Reference proteome</keyword>
<accession>A0AA88GSV2</accession>
<evidence type="ECO:0000313" key="1">
    <source>
        <dbReference type="EMBL" id="KAG2385638.1"/>
    </source>
</evidence>
<dbReference type="GeneID" id="68095908"/>
<sequence length="255" mass="29371">MILQQPTTQQLDAFASPHIASMRRVWWQLDGSSAFRTATQAGDMYSTYNYAHLPPFHPPTPMSTQQPHHHDYSILSNEIIQRISPSFPQHNAPSINMTPHFTPETPPSLVQLFSMCAFWGAPNGICHYWLNNTYGPLQRYMPTNEFYLFPFYHDQQECITWFALADIKVRDGSIGSALNPCVVSGINSEQIEADDYFSTNALNLNDLHFVSPSIEEFLWRNYLEDQIVHELFVHQTPIQDLSGEMADYVNHYRNL</sequence>
<evidence type="ECO:0000313" key="2">
    <source>
        <dbReference type="Proteomes" id="UP000816034"/>
    </source>
</evidence>
<organism evidence="1 2">
    <name type="scientific">Naegleria lovaniensis</name>
    <name type="common">Amoeba</name>
    <dbReference type="NCBI Taxonomy" id="51637"/>
    <lineage>
        <taxon>Eukaryota</taxon>
        <taxon>Discoba</taxon>
        <taxon>Heterolobosea</taxon>
        <taxon>Tetramitia</taxon>
        <taxon>Eutetramitia</taxon>
        <taxon>Vahlkampfiidae</taxon>
        <taxon>Naegleria</taxon>
    </lineage>
</organism>
<dbReference type="EMBL" id="PYSW02000018">
    <property type="protein sequence ID" value="KAG2385638.1"/>
    <property type="molecule type" value="Genomic_DNA"/>
</dbReference>
<dbReference type="Proteomes" id="UP000816034">
    <property type="component" value="Unassembled WGS sequence"/>
</dbReference>
<protein>
    <submittedName>
        <fullName evidence="1">Uncharacterized protein</fullName>
    </submittedName>
</protein>